<feature type="non-terminal residue" evidence="6">
    <location>
        <position position="371"/>
    </location>
</feature>
<evidence type="ECO:0000313" key="6">
    <source>
        <dbReference type="EMBL" id="KFW80994.1"/>
    </source>
</evidence>
<keyword evidence="3 4" id="KW-0175">Coiled coil</keyword>
<proteinExistence type="predicted"/>
<organism evidence="6 7">
    <name type="scientific">Manacus vitellinus</name>
    <name type="common">golden-collared manakin</name>
    <dbReference type="NCBI Taxonomy" id="328815"/>
    <lineage>
        <taxon>Eukaryota</taxon>
        <taxon>Metazoa</taxon>
        <taxon>Chordata</taxon>
        <taxon>Craniata</taxon>
        <taxon>Vertebrata</taxon>
        <taxon>Euteleostomi</taxon>
        <taxon>Archelosauria</taxon>
        <taxon>Archosauria</taxon>
        <taxon>Dinosauria</taxon>
        <taxon>Saurischia</taxon>
        <taxon>Theropoda</taxon>
        <taxon>Coelurosauria</taxon>
        <taxon>Aves</taxon>
        <taxon>Neognathae</taxon>
        <taxon>Neoaves</taxon>
        <taxon>Telluraves</taxon>
        <taxon>Australaves</taxon>
        <taxon>Passeriformes</taxon>
        <taxon>Pipridae</taxon>
        <taxon>Manacus</taxon>
    </lineage>
</organism>
<dbReference type="PANTHER" id="PTHR23239">
    <property type="entry name" value="INTERMEDIATE FILAMENT"/>
    <property type="match status" value="1"/>
</dbReference>
<gene>
    <name evidence="6" type="ORF">N305_13469</name>
</gene>
<dbReference type="SUPFAM" id="SSF64593">
    <property type="entry name" value="Intermediate filament protein, coiled coil region"/>
    <property type="match status" value="2"/>
</dbReference>
<evidence type="ECO:0000313" key="7">
    <source>
        <dbReference type="Proteomes" id="UP000053258"/>
    </source>
</evidence>
<dbReference type="STRING" id="328815.ENSMVIP00005005536"/>
<reference evidence="6 7" key="1">
    <citation type="submission" date="2014-06" db="EMBL/GenBank/DDBJ databases">
        <title>Genome evolution of avian class.</title>
        <authorList>
            <person name="Zhang G."/>
            <person name="Li C."/>
        </authorList>
    </citation>
    <scope>NUCLEOTIDE SEQUENCE [LARGE SCALE GENOMIC DNA]</scope>
    <source>
        <strain evidence="6">BGI_N305</strain>
    </source>
</reference>
<sequence length="371" mass="41673">SGGGRFSGSSCGGGSSRSSCGGAAGGYGSIRRSSAYGGGFGGGGAGFSGGSFGFPGGNVGILSYDEKLTMQSLNERLASYMETVRNLETENAQLEQLIREWYQKQGPSGPKDYSHYYGQIEELQSQIVTAAVDTHKVLLDLDNTRMTAEDFRVKYETECGLRQNVEADLNSLRPLLDSLTLCRSDLEMQFESLKEEMIDVKKTHEEEIKQLESQSSGDVSVKVNAAPGEDLLKKLNEMRQEYEAIIQKNHAEVEKWYESKMEEVNQQVHSSGQEIQSSNQQISELRREYQSLEIELQSQLSMVDSLQSNLEDTERRYNLQLQQIQCMISPLEEELASIRCEMESQNEEYKMLLGIKPRLEQEIQQYRALLE</sequence>
<dbReference type="InterPro" id="IPR002957">
    <property type="entry name" value="Keratin_I"/>
</dbReference>
<evidence type="ECO:0000256" key="1">
    <source>
        <dbReference type="ARBA" id="ARBA00022744"/>
    </source>
</evidence>
<evidence type="ECO:0000256" key="3">
    <source>
        <dbReference type="ARBA" id="ARBA00023054"/>
    </source>
</evidence>
<dbReference type="Gene3D" id="1.20.5.1160">
    <property type="entry name" value="Vasodilator-stimulated phosphoprotein"/>
    <property type="match status" value="1"/>
</dbReference>
<dbReference type="PRINTS" id="PR01248">
    <property type="entry name" value="TYPE1KERATIN"/>
</dbReference>
<keyword evidence="2" id="KW-0403">Intermediate filament</keyword>
<feature type="domain" description="IF rod" evidence="5">
    <location>
        <begin position="66"/>
        <end position="371"/>
    </location>
</feature>
<dbReference type="FunFam" id="1.20.5.1160:FF:000002">
    <property type="entry name" value="Type I keratin 10"/>
    <property type="match status" value="1"/>
</dbReference>
<dbReference type="PROSITE" id="PS51842">
    <property type="entry name" value="IF_ROD_2"/>
    <property type="match status" value="1"/>
</dbReference>
<evidence type="ECO:0000256" key="2">
    <source>
        <dbReference type="ARBA" id="ARBA00022754"/>
    </source>
</evidence>
<dbReference type="Proteomes" id="UP000053258">
    <property type="component" value="Unassembled WGS sequence"/>
</dbReference>
<dbReference type="PANTHER" id="PTHR23239:SF388">
    <property type="entry name" value="IF ROD DOMAIN-CONTAINING PROTEIN"/>
    <property type="match status" value="1"/>
</dbReference>
<dbReference type="GO" id="GO:0030855">
    <property type="term" value="P:epithelial cell differentiation"/>
    <property type="evidence" value="ECO:0007669"/>
    <property type="project" value="TreeGrafter"/>
</dbReference>
<name>A0A093SDY8_9PASS</name>
<dbReference type="GO" id="GO:0045109">
    <property type="term" value="P:intermediate filament organization"/>
    <property type="evidence" value="ECO:0007669"/>
    <property type="project" value="TreeGrafter"/>
</dbReference>
<feature type="non-terminal residue" evidence="6">
    <location>
        <position position="1"/>
    </location>
</feature>
<dbReference type="SMART" id="SM01391">
    <property type="entry name" value="Filament"/>
    <property type="match status" value="1"/>
</dbReference>
<dbReference type="AlphaFoldDB" id="A0A093SDY8"/>
<dbReference type="Gene3D" id="1.20.5.500">
    <property type="entry name" value="Single helix bin"/>
    <property type="match status" value="1"/>
</dbReference>
<dbReference type="EMBL" id="KL671093">
    <property type="protein sequence ID" value="KFW80994.1"/>
    <property type="molecule type" value="Genomic_DNA"/>
</dbReference>
<feature type="coiled-coil region" evidence="4">
    <location>
        <begin position="176"/>
        <end position="348"/>
    </location>
</feature>
<dbReference type="FunFam" id="1.20.5.170:FF:000002">
    <property type="entry name" value="Type I keratin KA11"/>
    <property type="match status" value="1"/>
</dbReference>
<dbReference type="GO" id="GO:0005198">
    <property type="term" value="F:structural molecule activity"/>
    <property type="evidence" value="ECO:0007669"/>
    <property type="project" value="InterPro"/>
</dbReference>
<evidence type="ECO:0000256" key="4">
    <source>
        <dbReference type="SAM" id="Coils"/>
    </source>
</evidence>
<dbReference type="OrthoDB" id="2441647at2759"/>
<dbReference type="InterPro" id="IPR039008">
    <property type="entry name" value="IF_rod_dom"/>
</dbReference>
<accession>A0A093SDY8</accession>
<evidence type="ECO:0000259" key="5">
    <source>
        <dbReference type="PROSITE" id="PS51842"/>
    </source>
</evidence>
<keyword evidence="7" id="KW-1185">Reference proteome</keyword>
<dbReference type="GO" id="GO:0005882">
    <property type="term" value="C:intermediate filament"/>
    <property type="evidence" value="ECO:0007669"/>
    <property type="project" value="UniProtKB-KW"/>
</dbReference>
<dbReference type="Pfam" id="PF00038">
    <property type="entry name" value="Filament"/>
    <property type="match status" value="1"/>
</dbReference>
<keyword evidence="1" id="KW-0416">Keratin</keyword>
<feature type="coiled-coil region" evidence="4">
    <location>
        <begin position="70"/>
        <end position="104"/>
    </location>
</feature>
<dbReference type="Gene3D" id="1.20.5.170">
    <property type="match status" value="1"/>
</dbReference>
<dbReference type="FunFam" id="1.20.5.500:FF:000001">
    <property type="entry name" value="Type II keratin 23"/>
    <property type="match status" value="1"/>
</dbReference>
<protein>
    <submittedName>
        <fullName evidence="6">Keratin, type I cytoskeletal 15</fullName>
    </submittedName>
</protein>